<dbReference type="PANTHER" id="PTHR11638:SF18">
    <property type="entry name" value="HEAT SHOCK PROTEIN 104"/>
    <property type="match status" value="1"/>
</dbReference>
<comment type="caution">
    <text evidence="4">The sequence shown here is derived from an EMBL/GenBank/DDBJ whole genome shotgun (WGS) entry which is preliminary data.</text>
</comment>
<dbReference type="RefSeq" id="WP_107518154.1">
    <property type="nucleotide sequence ID" value="NZ_JAMBPY010000008.1"/>
</dbReference>
<dbReference type="InterPro" id="IPR027417">
    <property type="entry name" value="P-loop_NTPase"/>
</dbReference>
<evidence type="ECO:0000313" key="4">
    <source>
        <dbReference type="EMBL" id="MDG0847060.1"/>
    </source>
</evidence>
<dbReference type="EMBL" id="JAMBQA010000008">
    <property type="protein sequence ID" value="MDG0847060.1"/>
    <property type="molecule type" value="Genomic_DNA"/>
</dbReference>
<dbReference type="Gene3D" id="3.40.50.300">
    <property type="entry name" value="P-loop containing nucleotide triphosphate hydrolases"/>
    <property type="match status" value="2"/>
</dbReference>
<dbReference type="InterPro" id="IPR050130">
    <property type="entry name" value="ClpA_ClpB"/>
</dbReference>
<dbReference type="PRINTS" id="PR00300">
    <property type="entry name" value="CLPPROTEASEA"/>
</dbReference>
<dbReference type="GO" id="GO:0005524">
    <property type="term" value="F:ATP binding"/>
    <property type="evidence" value="ECO:0007669"/>
    <property type="project" value="UniProtKB-KW"/>
</dbReference>
<dbReference type="PANTHER" id="PTHR11638">
    <property type="entry name" value="ATP-DEPENDENT CLP PROTEASE"/>
    <property type="match status" value="1"/>
</dbReference>
<organism evidence="4 5">
    <name type="scientific">Staphylococcus equorum</name>
    <dbReference type="NCBI Taxonomy" id="246432"/>
    <lineage>
        <taxon>Bacteria</taxon>
        <taxon>Bacillati</taxon>
        <taxon>Bacillota</taxon>
        <taxon>Bacilli</taxon>
        <taxon>Bacillales</taxon>
        <taxon>Staphylococcaceae</taxon>
        <taxon>Staphylococcus</taxon>
    </lineage>
</organism>
<dbReference type="InterPro" id="IPR003959">
    <property type="entry name" value="ATPase_AAA_core"/>
</dbReference>
<reference evidence="4" key="1">
    <citation type="submission" date="2022-05" db="EMBL/GenBank/DDBJ databases">
        <title>Comparative genomics of Staphylococcus equorum isolates.</title>
        <authorList>
            <person name="Luelf R.H."/>
        </authorList>
    </citation>
    <scope>NUCLEOTIDE SEQUENCE</scope>
    <source>
        <strain evidence="4">TMW 2.2497</strain>
    </source>
</reference>
<evidence type="ECO:0000256" key="1">
    <source>
        <dbReference type="ARBA" id="ARBA00022741"/>
    </source>
</evidence>
<name>A0A9X4QZQ8_9STAP</name>
<dbReference type="AlphaFoldDB" id="A0A9X4QZQ8"/>
<keyword evidence="1" id="KW-0547">Nucleotide-binding</keyword>
<keyword evidence="2" id="KW-0067">ATP-binding</keyword>
<dbReference type="SUPFAM" id="SSF52540">
    <property type="entry name" value="P-loop containing nucleoside triphosphate hydrolases"/>
    <property type="match status" value="2"/>
</dbReference>
<dbReference type="SMART" id="SM00382">
    <property type="entry name" value="AAA"/>
    <property type="match status" value="2"/>
</dbReference>
<feature type="domain" description="AAA+ ATPase" evidence="3">
    <location>
        <begin position="331"/>
        <end position="469"/>
    </location>
</feature>
<evidence type="ECO:0000313" key="5">
    <source>
        <dbReference type="Proteomes" id="UP001152422"/>
    </source>
</evidence>
<dbReference type="GO" id="GO:0005737">
    <property type="term" value="C:cytoplasm"/>
    <property type="evidence" value="ECO:0007669"/>
    <property type="project" value="TreeGrafter"/>
</dbReference>
<dbReference type="GO" id="GO:0034605">
    <property type="term" value="P:cellular response to heat"/>
    <property type="evidence" value="ECO:0007669"/>
    <property type="project" value="TreeGrafter"/>
</dbReference>
<sequence length="642" mass="72957">MTNYADKMMENNTNDPQEYFENMNRSLGDSLTELYEPEHKVKGRDKELHQLDIQMARPLTPICLAIGLAGAGKTALVETWKKLQEERGKKVVLLSLSLGAMSSDGTTMLQKRMEELMPKLKAYEEILKKQDSRYEVVLFIDEVHMVVSIFGKGSKLGGDLLKTSLARSYVKVIAATTRTEYDTYIANDEPLARRFKNLAINEVSPTVTKEILYSWLETYNPENINVEEYVLDKIIKSNELYRPQFAEPAKSIDILESAAAIYKVENRKLDIAMVNQIFKEQYNVTLDFKANYKHVFNTVAKRVIGQPMALYTVDRAIKKFSFNIDTSSDRPKATMLFVGSSGVGKTEMAKAINEGIYGEVNNIVRYDMSEYSSAESESSFRQKLGSDIRHNSSAIVLFDELEKSHKYIIQVLLSVLDEGIVTYTEIGADGYAISHRISLRNTIIIGTSNAAADLFKDAHRYSRHRKSITQENMNEFSDALKQEYQDMEDDIYTALKKEKNFTPEFLGRFSNIIPFYALHESTLLEIAKMHIMKLIKLLNSQPEGYKVEIKKPVSWAEYEYDYVASDIPMFIVFELSNSNDSNFGGARAITRYIENTLYPDILEAILENPDKRRFLVSTNGKAGFQNKSYGKGLGDIIVTPAS</sequence>
<evidence type="ECO:0000259" key="3">
    <source>
        <dbReference type="SMART" id="SM00382"/>
    </source>
</evidence>
<dbReference type="Proteomes" id="UP001152422">
    <property type="component" value="Unassembled WGS sequence"/>
</dbReference>
<dbReference type="Pfam" id="PF07724">
    <property type="entry name" value="AAA_2"/>
    <property type="match status" value="1"/>
</dbReference>
<accession>A0A9X4QZQ8</accession>
<proteinExistence type="predicted"/>
<keyword evidence="5" id="KW-1185">Reference proteome</keyword>
<dbReference type="InterPro" id="IPR003593">
    <property type="entry name" value="AAA+_ATPase"/>
</dbReference>
<gene>
    <name evidence="4" type="ORF">M4L89_12555</name>
</gene>
<dbReference type="GO" id="GO:0016887">
    <property type="term" value="F:ATP hydrolysis activity"/>
    <property type="evidence" value="ECO:0007669"/>
    <property type="project" value="InterPro"/>
</dbReference>
<feature type="domain" description="AAA+ ATPase" evidence="3">
    <location>
        <begin position="59"/>
        <end position="205"/>
    </location>
</feature>
<evidence type="ECO:0000256" key="2">
    <source>
        <dbReference type="ARBA" id="ARBA00022840"/>
    </source>
</evidence>
<protein>
    <submittedName>
        <fullName evidence="4">AAA family ATPase</fullName>
    </submittedName>
</protein>
<dbReference type="InterPro" id="IPR001270">
    <property type="entry name" value="ClpA/B"/>
</dbReference>